<dbReference type="NCBIfam" id="TIGR00494">
    <property type="entry name" value="crcB"/>
    <property type="match status" value="1"/>
</dbReference>
<feature type="transmembrane region" description="Helical" evidence="10">
    <location>
        <begin position="89"/>
        <end position="110"/>
    </location>
</feature>
<evidence type="ECO:0000256" key="5">
    <source>
        <dbReference type="ARBA" id="ARBA00023136"/>
    </source>
</evidence>
<evidence type="ECO:0000256" key="9">
    <source>
        <dbReference type="ARBA" id="ARBA00049940"/>
    </source>
</evidence>
<keyword evidence="10" id="KW-0915">Sodium</keyword>
<dbReference type="PANTHER" id="PTHR28259">
    <property type="entry name" value="FLUORIDE EXPORT PROTEIN 1-RELATED"/>
    <property type="match status" value="1"/>
</dbReference>
<evidence type="ECO:0000256" key="4">
    <source>
        <dbReference type="ARBA" id="ARBA00022989"/>
    </source>
</evidence>
<keyword evidence="6 10" id="KW-0407">Ion channel</keyword>
<dbReference type="RefSeq" id="WP_095299122.1">
    <property type="nucleotide sequence ID" value="NZ_CADEPK010000328.1"/>
</dbReference>
<evidence type="ECO:0000256" key="3">
    <source>
        <dbReference type="ARBA" id="ARBA00022692"/>
    </source>
</evidence>
<name>A0ABT9Z6L0_9BACI</name>
<protein>
    <recommendedName>
        <fullName evidence="10">Fluoride-specific ion channel FluC</fullName>
    </recommendedName>
</protein>
<sequence>MIYVALGGAIGAAMRYFISDYLGEYTKEMKLPIPTLIINWIGSLLLGVFVVFIEKDNTLLFLGTGLCGGFTTFSTFSVEVVQLLQKKNYIVSILYICITICGCVIGIYLGGLMKSF</sequence>
<dbReference type="PANTHER" id="PTHR28259:SF1">
    <property type="entry name" value="FLUORIDE EXPORT PROTEIN 1-RELATED"/>
    <property type="match status" value="1"/>
</dbReference>
<comment type="subcellular location">
    <subcellularLocation>
        <location evidence="1 10">Cell membrane</location>
        <topology evidence="1 10">Multi-pass membrane protein</topology>
    </subcellularLocation>
</comment>
<evidence type="ECO:0000256" key="7">
    <source>
        <dbReference type="ARBA" id="ARBA00035120"/>
    </source>
</evidence>
<gene>
    <name evidence="10" type="primary">fluC</name>
    <name evidence="10" type="synonym">crcB</name>
    <name evidence="11" type="ORF">J2S02_003270</name>
</gene>
<proteinExistence type="inferred from homology"/>
<keyword evidence="12" id="KW-1185">Reference proteome</keyword>
<dbReference type="Pfam" id="PF02537">
    <property type="entry name" value="CRCB"/>
    <property type="match status" value="1"/>
</dbReference>
<evidence type="ECO:0000313" key="11">
    <source>
        <dbReference type="EMBL" id="MDQ0226925.1"/>
    </source>
</evidence>
<dbReference type="Proteomes" id="UP001232245">
    <property type="component" value="Unassembled WGS sequence"/>
</dbReference>
<feature type="transmembrane region" description="Helical" evidence="10">
    <location>
        <begin position="59"/>
        <end position="77"/>
    </location>
</feature>
<evidence type="ECO:0000256" key="8">
    <source>
        <dbReference type="ARBA" id="ARBA00035585"/>
    </source>
</evidence>
<comment type="similarity">
    <text evidence="7 10">Belongs to the fluoride channel Fluc/FEX (TC 1.A.43) family.</text>
</comment>
<evidence type="ECO:0000313" key="12">
    <source>
        <dbReference type="Proteomes" id="UP001232245"/>
    </source>
</evidence>
<comment type="activity regulation">
    <text evidence="10">Na(+) is not transported, but it plays an essential structural role and its presence is essential for fluoride channel function.</text>
</comment>
<keyword evidence="10" id="KW-0813">Transport</keyword>
<keyword evidence="2 10" id="KW-1003">Cell membrane</keyword>
<organism evidence="11 12">
    <name type="scientific">Metabacillus niabensis</name>
    <dbReference type="NCBI Taxonomy" id="324854"/>
    <lineage>
        <taxon>Bacteria</taxon>
        <taxon>Bacillati</taxon>
        <taxon>Bacillota</taxon>
        <taxon>Bacilli</taxon>
        <taxon>Bacillales</taxon>
        <taxon>Bacillaceae</taxon>
        <taxon>Metabacillus</taxon>
    </lineage>
</organism>
<dbReference type="InterPro" id="IPR003691">
    <property type="entry name" value="FluC"/>
</dbReference>
<accession>A0ABT9Z6L0</accession>
<reference evidence="11 12" key="1">
    <citation type="submission" date="2023-07" db="EMBL/GenBank/DDBJ databases">
        <title>Genomic Encyclopedia of Type Strains, Phase IV (KMG-IV): sequencing the most valuable type-strain genomes for metagenomic binning, comparative biology and taxonomic classification.</title>
        <authorList>
            <person name="Goeker M."/>
        </authorList>
    </citation>
    <scope>NUCLEOTIDE SEQUENCE [LARGE SCALE GENOMIC DNA]</scope>
    <source>
        <strain evidence="11 12">DSM 17723</strain>
    </source>
</reference>
<dbReference type="HAMAP" id="MF_00454">
    <property type="entry name" value="FluC"/>
    <property type="match status" value="1"/>
</dbReference>
<evidence type="ECO:0000256" key="1">
    <source>
        <dbReference type="ARBA" id="ARBA00004651"/>
    </source>
</evidence>
<feature type="transmembrane region" description="Helical" evidence="10">
    <location>
        <begin position="31"/>
        <end position="52"/>
    </location>
</feature>
<evidence type="ECO:0000256" key="2">
    <source>
        <dbReference type="ARBA" id="ARBA00022475"/>
    </source>
</evidence>
<feature type="binding site" evidence="10">
    <location>
        <position position="71"/>
    </location>
    <ligand>
        <name>Na(+)</name>
        <dbReference type="ChEBI" id="CHEBI:29101"/>
        <note>structural</note>
    </ligand>
</feature>
<comment type="catalytic activity">
    <reaction evidence="8">
        <text>fluoride(in) = fluoride(out)</text>
        <dbReference type="Rhea" id="RHEA:76159"/>
        <dbReference type="ChEBI" id="CHEBI:17051"/>
    </reaction>
    <physiologicalReaction direction="left-to-right" evidence="8">
        <dbReference type="Rhea" id="RHEA:76160"/>
    </physiologicalReaction>
</comment>
<keyword evidence="3 10" id="KW-0812">Transmembrane</keyword>
<comment type="caution">
    <text evidence="11">The sequence shown here is derived from an EMBL/GenBank/DDBJ whole genome shotgun (WGS) entry which is preliminary data.</text>
</comment>
<evidence type="ECO:0000256" key="10">
    <source>
        <dbReference type="HAMAP-Rule" id="MF_00454"/>
    </source>
</evidence>
<evidence type="ECO:0000256" key="6">
    <source>
        <dbReference type="ARBA" id="ARBA00023303"/>
    </source>
</evidence>
<keyword evidence="5 10" id="KW-0472">Membrane</keyword>
<keyword evidence="10" id="KW-0479">Metal-binding</keyword>
<keyword evidence="4 10" id="KW-1133">Transmembrane helix</keyword>
<feature type="binding site" evidence="10">
    <location>
        <position position="68"/>
    </location>
    <ligand>
        <name>Na(+)</name>
        <dbReference type="ChEBI" id="CHEBI:29101"/>
        <note>structural</note>
    </ligand>
</feature>
<dbReference type="EMBL" id="JAUSTZ010000007">
    <property type="protein sequence ID" value="MDQ0226925.1"/>
    <property type="molecule type" value="Genomic_DNA"/>
</dbReference>
<comment type="function">
    <text evidence="9 10">Fluoride-specific ion channel. Important for reducing fluoride concentration in the cell, thus reducing its toxicity.</text>
</comment>
<keyword evidence="10" id="KW-0406">Ion transport</keyword>